<comment type="caution">
    <text evidence="9">The sequence shown here is derived from an EMBL/GenBank/DDBJ whole genome shotgun (WGS) entry which is preliminary data.</text>
</comment>
<evidence type="ECO:0000256" key="5">
    <source>
        <dbReference type="PROSITE-ProRule" id="PRU01023"/>
    </source>
</evidence>
<feature type="binding site" evidence="5">
    <location>
        <position position="382"/>
    </location>
    <ligand>
        <name>S-adenosyl-L-methionine</name>
        <dbReference type="ChEBI" id="CHEBI:59789"/>
    </ligand>
</feature>
<comment type="similarity">
    <text evidence="5">Belongs to the class I-like SAM-binding methyltransferase superfamily. RsmB/NOP family.</text>
</comment>
<proteinExistence type="inferred from homology"/>
<dbReference type="InterPro" id="IPR006027">
    <property type="entry name" value="NusB_RsmB_TIM44"/>
</dbReference>
<sequence>MKPLMAAAALLAAVASPRVACASPSSRALAHRVLLRCAHADAFADAALAAALARHRPPPPASRHAAELVFGVLRHGRGLDFVLGRFASLERTDPPTAVALRIGAYELLHLRTADHAAVDEAVALSEGKRRRSFVNAVLRRVARERDSLPSPEDVLDSREAALGVATSVPDWLLAELGATHLPDFDELAAWARATHLRPRQSLRVNRLVAPHAAALLAELREGGVAAEQARAGTGGRARSGRVPRRSAPPSAQACGVPYALVLPAGSGAIPSLPGFERGAWSVQDLAAQLVGLLAAPSAGEVVLDLCAAPGGKTTHLAELMADSGTVIAVERRERKLKLIHAACERLRIACVRAYAADASDSSALLRLLRENGAAAADHVLLDAPCSGMGTLRRNPEHRYQSDEHIPQLVALQGKLLDAAAACVRPGGSLTYSVCSPLAREGVDRVVAFLEAHPEFECPAIEKAELLPFASYCEALGGERRTLQTWTHLHPNCDSFFACRLQRRVDTSP</sequence>
<dbReference type="InterPro" id="IPR049560">
    <property type="entry name" value="MeTrfase_RsmB-F_NOP2_cat"/>
</dbReference>
<name>A0AB34JE52_PRYPA</name>
<evidence type="ECO:0000313" key="9">
    <source>
        <dbReference type="EMBL" id="KAL1519723.1"/>
    </source>
</evidence>
<dbReference type="InterPro" id="IPR035926">
    <property type="entry name" value="NusB-like_sf"/>
</dbReference>
<keyword evidence="10" id="KW-1185">Reference proteome</keyword>
<keyword evidence="3 5" id="KW-0949">S-adenosyl-L-methionine</keyword>
<dbReference type="CDD" id="cd02440">
    <property type="entry name" value="AdoMet_MTases"/>
    <property type="match status" value="1"/>
</dbReference>
<dbReference type="GO" id="GO:0006355">
    <property type="term" value="P:regulation of DNA-templated transcription"/>
    <property type="evidence" value="ECO:0007669"/>
    <property type="project" value="InterPro"/>
</dbReference>
<reference evidence="9 10" key="1">
    <citation type="journal article" date="2024" name="Science">
        <title>Giant polyketide synthase enzymes in the biosynthesis of giant marine polyether toxins.</title>
        <authorList>
            <person name="Fallon T.R."/>
            <person name="Shende V.V."/>
            <person name="Wierzbicki I.H."/>
            <person name="Pendleton A.L."/>
            <person name="Watervoot N.F."/>
            <person name="Auber R.P."/>
            <person name="Gonzalez D.J."/>
            <person name="Wisecaver J.H."/>
            <person name="Moore B.S."/>
        </authorList>
    </citation>
    <scope>NUCLEOTIDE SEQUENCE [LARGE SCALE GENOMIC DNA]</scope>
    <source>
        <strain evidence="9 10">12B1</strain>
    </source>
</reference>
<organism evidence="9 10">
    <name type="scientific">Prymnesium parvum</name>
    <name type="common">Toxic golden alga</name>
    <dbReference type="NCBI Taxonomy" id="97485"/>
    <lineage>
        <taxon>Eukaryota</taxon>
        <taxon>Haptista</taxon>
        <taxon>Haptophyta</taxon>
        <taxon>Prymnesiophyceae</taxon>
        <taxon>Prymnesiales</taxon>
        <taxon>Prymnesiaceae</taxon>
        <taxon>Prymnesium</taxon>
    </lineage>
</organism>
<protein>
    <recommendedName>
        <fullName evidence="8">SAM-dependent MTase RsmB/NOP-type domain-containing protein</fullName>
    </recommendedName>
</protein>
<dbReference type="Pfam" id="PF01189">
    <property type="entry name" value="Methyltr_RsmB-F"/>
    <property type="match status" value="1"/>
</dbReference>
<evidence type="ECO:0000259" key="8">
    <source>
        <dbReference type="PROSITE" id="PS51686"/>
    </source>
</evidence>
<dbReference type="Gene3D" id="1.10.940.10">
    <property type="entry name" value="NusB-like"/>
    <property type="match status" value="1"/>
</dbReference>
<dbReference type="InterPro" id="IPR029063">
    <property type="entry name" value="SAM-dependent_MTases_sf"/>
</dbReference>
<dbReference type="AlphaFoldDB" id="A0AB34JE52"/>
<dbReference type="PROSITE" id="PS51686">
    <property type="entry name" value="SAM_MT_RSMB_NOP"/>
    <property type="match status" value="1"/>
</dbReference>
<evidence type="ECO:0000256" key="2">
    <source>
        <dbReference type="ARBA" id="ARBA00022679"/>
    </source>
</evidence>
<dbReference type="PANTHER" id="PTHR22807:SF61">
    <property type="entry name" value="NOL1_NOP2_SUN FAMILY PROTEIN _ ANTITERMINATION NUSB DOMAIN-CONTAINING PROTEIN"/>
    <property type="match status" value="1"/>
</dbReference>
<feature type="signal peptide" evidence="7">
    <location>
        <begin position="1"/>
        <end position="22"/>
    </location>
</feature>
<dbReference type="SUPFAM" id="SSF53335">
    <property type="entry name" value="S-adenosyl-L-methionine-dependent methyltransferases"/>
    <property type="match status" value="1"/>
</dbReference>
<dbReference type="GO" id="GO:0008173">
    <property type="term" value="F:RNA methyltransferase activity"/>
    <property type="evidence" value="ECO:0007669"/>
    <property type="project" value="InterPro"/>
</dbReference>
<feature type="active site" description="Nucleophile" evidence="5">
    <location>
        <position position="434"/>
    </location>
</feature>
<evidence type="ECO:0000256" key="6">
    <source>
        <dbReference type="SAM" id="MobiDB-lite"/>
    </source>
</evidence>
<dbReference type="GO" id="GO:0001510">
    <property type="term" value="P:RNA methylation"/>
    <property type="evidence" value="ECO:0007669"/>
    <property type="project" value="InterPro"/>
</dbReference>
<feature type="binding site" evidence="5">
    <location>
        <begin position="306"/>
        <end position="312"/>
    </location>
    <ligand>
        <name>S-adenosyl-L-methionine</name>
        <dbReference type="ChEBI" id="CHEBI:59789"/>
    </ligand>
</feature>
<evidence type="ECO:0000256" key="3">
    <source>
        <dbReference type="ARBA" id="ARBA00022691"/>
    </source>
</evidence>
<dbReference type="EMBL" id="JBGBPQ010000009">
    <property type="protein sequence ID" value="KAL1519723.1"/>
    <property type="molecule type" value="Genomic_DNA"/>
</dbReference>
<feature type="binding site" evidence="5">
    <location>
        <position position="330"/>
    </location>
    <ligand>
        <name>S-adenosyl-L-methionine</name>
        <dbReference type="ChEBI" id="CHEBI:59789"/>
    </ligand>
</feature>
<gene>
    <name evidence="9" type="ORF">AB1Y20_023233</name>
</gene>
<evidence type="ECO:0000256" key="1">
    <source>
        <dbReference type="ARBA" id="ARBA00022603"/>
    </source>
</evidence>
<dbReference type="Proteomes" id="UP001515480">
    <property type="component" value="Unassembled WGS sequence"/>
</dbReference>
<feature type="domain" description="SAM-dependent MTase RsmB/NOP-type" evidence="8">
    <location>
        <begin position="190"/>
        <end position="503"/>
    </location>
</feature>
<evidence type="ECO:0000256" key="4">
    <source>
        <dbReference type="ARBA" id="ARBA00022884"/>
    </source>
</evidence>
<feature type="region of interest" description="Disordered" evidence="6">
    <location>
        <begin position="229"/>
        <end position="251"/>
    </location>
</feature>
<feature type="chain" id="PRO_5044235461" description="SAM-dependent MTase RsmB/NOP-type domain-containing protein" evidence="7">
    <location>
        <begin position="23"/>
        <end position="508"/>
    </location>
</feature>
<evidence type="ECO:0000256" key="7">
    <source>
        <dbReference type="SAM" id="SignalP"/>
    </source>
</evidence>
<evidence type="ECO:0000313" key="10">
    <source>
        <dbReference type="Proteomes" id="UP001515480"/>
    </source>
</evidence>
<dbReference type="InterPro" id="IPR001678">
    <property type="entry name" value="MeTrfase_RsmB-F_NOP2_dom"/>
</dbReference>
<dbReference type="SUPFAM" id="SSF48013">
    <property type="entry name" value="NusB-like"/>
    <property type="match status" value="1"/>
</dbReference>
<dbReference type="PRINTS" id="PR02008">
    <property type="entry name" value="RCMTFAMILY"/>
</dbReference>
<keyword evidence="7" id="KW-0732">Signal</keyword>
<keyword evidence="4 5" id="KW-0694">RNA-binding</keyword>
<accession>A0AB34JE52</accession>
<keyword evidence="2 5" id="KW-0808">Transferase</keyword>
<dbReference type="GO" id="GO:0003723">
    <property type="term" value="F:RNA binding"/>
    <property type="evidence" value="ECO:0007669"/>
    <property type="project" value="UniProtKB-UniRule"/>
</dbReference>
<dbReference type="Pfam" id="PF01029">
    <property type="entry name" value="NusB"/>
    <property type="match status" value="1"/>
</dbReference>
<keyword evidence="1 5" id="KW-0489">Methyltransferase</keyword>
<dbReference type="InterPro" id="IPR023267">
    <property type="entry name" value="RCMT"/>
</dbReference>
<dbReference type="PANTHER" id="PTHR22807">
    <property type="entry name" value="NOP2 YEAST -RELATED NOL1/NOP2/FMU SUN DOMAIN-CONTAINING"/>
    <property type="match status" value="1"/>
</dbReference>
<dbReference type="Gene3D" id="3.40.50.150">
    <property type="entry name" value="Vaccinia Virus protein VP39"/>
    <property type="match status" value="1"/>
</dbReference>
<feature type="binding site" evidence="5">
    <location>
        <position position="357"/>
    </location>
    <ligand>
        <name>S-adenosyl-L-methionine</name>
        <dbReference type="ChEBI" id="CHEBI:59789"/>
    </ligand>
</feature>